<dbReference type="InterPro" id="IPR043138">
    <property type="entry name" value="GGT_lsub"/>
</dbReference>
<keyword evidence="3" id="KW-0378">Hydrolase</keyword>
<keyword evidence="4" id="KW-0865">Zymogen</keyword>
<dbReference type="RefSeq" id="WP_090214263.1">
    <property type="nucleotide sequence ID" value="NZ_LT629780.1"/>
</dbReference>
<dbReference type="InterPro" id="IPR051792">
    <property type="entry name" value="GGT_bact"/>
</dbReference>
<organism evidence="6 7">
    <name type="scientific">Geopseudomonas guangdongensis</name>
    <dbReference type="NCBI Taxonomy" id="1245526"/>
    <lineage>
        <taxon>Bacteria</taxon>
        <taxon>Pseudomonadati</taxon>
        <taxon>Pseudomonadota</taxon>
        <taxon>Gammaproteobacteria</taxon>
        <taxon>Pseudomonadales</taxon>
        <taxon>Pseudomonadaceae</taxon>
        <taxon>Geopseudomonas</taxon>
    </lineage>
</organism>
<dbReference type="AlphaFoldDB" id="A0A1H2H523"/>
<dbReference type="GO" id="GO:0016787">
    <property type="term" value="F:hydrolase activity"/>
    <property type="evidence" value="ECO:0007669"/>
    <property type="project" value="UniProtKB-KW"/>
</dbReference>
<dbReference type="InterPro" id="IPR043137">
    <property type="entry name" value="GGT_ssub_C"/>
</dbReference>
<feature type="chain" id="PRO_5009275449" evidence="5">
    <location>
        <begin position="29"/>
        <end position="603"/>
    </location>
</feature>
<keyword evidence="7" id="KW-1185">Reference proteome</keyword>
<keyword evidence="2 6" id="KW-0808">Transferase</keyword>
<evidence type="ECO:0000256" key="5">
    <source>
        <dbReference type="SAM" id="SignalP"/>
    </source>
</evidence>
<gene>
    <name evidence="6" type="ORF">SAMN05216580_2135</name>
</gene>
<evidence type="ECO:0000256" key="1">
    <source>
        <dbReference type="ARBA" id="ARBA00009381"/>
    </source>
</evidence>
<accession>A0A1H2H523</accession>
<comment type="similarity">
    <text evidence="1">Belongs to the gamma-glutamyltransferase family.</text>
</comment>
<dbReference type="PANTHER" id="PTHR43199">
    <property type="entry name" value="GLUTATHIONE HYDROLASE"/>
    <property type="match status" value="1"/>
</dbReference>
<dbReference type="Proteomes" id="UP000243063">
    <property type="component" value="Chromosome I"/>
</dbReference>
<dbReference type="Pfam" id="PF01019">
    <property type="entry name" value="G_glu_transpept"/>
    <property type="match status" value="1"/>
</dbReference>
<protein>
    <submittedName>
        <fullName evidence="6">Gamma-glutamyltransferase 1 Threonine peptidase. MEROPS family T03</fullName>
    </submittedName>
</protein>
<proteinExistence type="inferred from homology"/>
<evidence type="ECO:0000256" key="2">
    <source>
        <dbReference type="ARBA" id="ARBA00022679"/>
    </source>
</evidence>
<dbReference type="PANTHER" id="PTHR43199:SF1">
    <property type="entry name" value="GLUTATHIONE HYDROLASE PROENZYME"/>
    <property type="match status" value="1"/>
</dbReference>
<evidence type="ECO:0000256" key="4">
    <source>
        <dbReference type="ARBA" id="ARBA00023145"/>
    </source>
</evidence>
<dbReference type="EMBL" id="LT629780">
    <property type="protein sequence ID" value="SDU26926.1"/>
    <property type="molecule type" value="Genomic_DNA"/>
</dbReference>
<evidence type="ECO:0000313" key="7">
    <source>
        <dbReference type="Proteomes" id="UP000243063"/>
    </source>
</evidence>
<name>A0A1H2H523_9GAMM</name>
<evidence type="ECO:0000256" key="3">
    <source>
        <dbReference type="ARBA" id="ARBA00022801"/>
    </source>
</evidence>
<evidence type="ECO:0000313" key="6">
    <source>
        <dbReference type="EMBL" id="SDU26926.1"/>
    </source>
</evidence>
<dbReference type="InterPro" id="IPR029055">
    <property type="entry name" value="Ntn_hydrolases_N"/>
</dbReference>
<dbReference type="OrthoDB" id="5297205at2"/>
<reference evidence="7" key="1">
    <citation type="submission" date="2016-10" db="EMBL/GenBank/DDBJ databases">
        <authorList>
            <person name="Varghese N."/>
            <person name="Submissions S."/>
        </authorList>
    </citation>
    <scope>NUCLEOTIDE SEQUENCE [LARGE SCALE GENOMIC DNA]</scope>
    <source>
        <strain evidence="7">CCTCC 2012022</strain>
    </source>
</reference>
<dbReference type="PRINTS" id="PR01210">
    <property type="entry name" value="GGTRANSPTASE"/>
</dbReference>
<dbReference type="Gene3D" id="1.10.246.130">
    <property type="match status" value="1"/>
</dbReference>
<sequence length="603" mass="63893">MNRPLPRLCNGLLGLCLSLALSACSHEAQQPQLAIRPIQPEAASGYQSKPGWHLQRYAVAAANPLAAEAGRQILQAGGNALDAAIAVQMVLALVEPQSSGLGGGAFLLHWDGVRLDAWDGRETAPAAVDERLLLNEQGQPLEFMAAAVGGRAVGVPGLLKMLEAAHRAHGRLPWAVLLVPAIELAEQGFAVSPRLHALLAADRHLPRDPAAAAFYYPGGQPLAVGQRLRNPALAEVLRRVARHGSAAFYQGPVAEALVRKVQQHADNPGRLSGADLLAYRPLRREALCQLWRKRYRVCGFPPPSSGQLTQMQILGLLEQLPPLERPLEDGAPSAAFLHRYSEAAKLAFADRAQYIADPAFAAAPAGDWRSLLAPGYLKQRAALIGEGSMERAEHGTPGAPLAWAPQADQPEYGTSHISVIDAEGRAVAMTSSIEAAFGARLLSDGGSGLPGGFLLNNQLTDFAFAPRDAEGRPVANRVEPGKRPRSSMSPTLVFDAASGAPLASLGAPGGAAIVHFTAKTLLGLYAWELSPQQAIDLPNFANFNGPTLLEKGRFAPATLETLRARGHQVEEVELPSGIQALQYRADGLHGGADPRREGVVLGE</sequence>
<dbReference type="STRING" id="1245526.SAMN05216580_2135"/>
<feature type="signal peptide" evidence="5">
    <location>
        <begin position="1"/>
        <end position="28"/>
    </location>
</feature>
<keyword evidence="5" id="KW-0732">Signal</keyword>
<dbReference type="SUPFAM" id="SSF56235">
    <property type="entry name" value="N-terminal nucleophile aminohydrolases (Ntn hydrolases)"/>
    <property type="match status" value="1"/>
</dbReference>
<dbReference type="Gene3D" id="3.60.20.40">
    <property type="match status" value="1"/>
</dbReference>
<dbReference type="PROSITE" id="PS51257">
    <property type="entry name" value="PROKAR_LIPOPROTEIN"/>
    <property type="match status" value="1"/>
</dbReference>
<dbReference type="GO" id="GO:0016740">
    <property type="term" value="F:transferase activity"/>
    <property type="evidence" value="ECO:0007669"/>
    <property type="project" value="UniProtKB-KW"/>
</dbReference>